<keyword evidence="4" id="KW-1185">Reference proteome</keyword>
<feature type="transmembrane region" description="Helical" evidence="2">
    <location>
        <begin position="386"/>
        <end position="405"/>
    </location>
</feature>
<feature type="coiled-coil region" evidence="1">
    <location>
        <begin position="253"/>
        <end position="284"/>
    </location>
</feature>
<dbReference type="OrthoDB" id="5874204at2759"/>
<dbReference type="Gene3D" id="2.40.70.10">
    <property type="entry name" value="Acid Proteases"/>
    <property type="match status" value="3"/>
</dbReference>
<accession>A0A8S9ZSK2</accession>
<dbReference type="PANTHER" id="PTHR42264">
    <property type="entry name" value="EPHRIN_REC_LIKE DOMAIN-CONTAINING PROTEIN"/>
    <property type="match status" value="1"/>
</dbReference>
<dbReference type="GO" id="GO:0004190">
    <property type="term" value="F:aspartic-type endopeptidase activity"/>
    <property type="evidence" value="ECO:0007669"/>
    <property type="project" value="InterPro"/>
</dbReference>
<feature type="non-terminal residue" evidence="3">
    <location>
        <position position="1296"/>
    </location>
</feature>
<evidence type="ECO:0000313" key="4">
    <source>
        <dbReference type="Proteomes" id="UP000605970"/>
    </source>
</evidence>
<evidence type="ECO:0000256" key="2">
    <source>
        <dbReference type="SAM" id="Phobius"/>
    </source>
</evidence>
<sequence>EIKDNLESEGEIDLDLDLSIFDQTLTPRINNNNSYRDTNNLNSEMDLKELMNAIKEIKEQLDTQKQQVPNLAPPKYKGREDHRDWEQYLKEYCRIGDALGWTENTLSKTLPNYLESEALAMYDLLTDQEKSSWENIKKAMGEKLSQDHQGNCLARSQLVNRDQKPGESVSEYAAAIESLVKKGFPKDKYTEIQRAELIVDAFYRGLKYNLRKVLIRHKQPKTLAEAITAAQNEELNQKILAEEELKINGKSRQESLENEQNRLCKELEKLKTQLAEKLNEEKINIIKTEQSCSNCPNCNPNPIPLANIRPPNNNYTPYRNLSYNYYNNRRSFYNRRGFANRQLNNNQFNQVRYQNPNNINYNNNYQNDNNNANFGPYRPRRRGRGGYPVTAVLPFIVTIICLIIFSQPIEGFSHNCQKYIFTGLGVRCSKILTNECNKIEIPIKINFTECLSLANPIRYSLKILPEVPKWKISKNIPDKKCQKIYESICISFAKIYSLDGIVINSELLDKSCPIMPNFYLTKYDSIIWDKINPFYKNKIDILNMLEIKNVIKIEKINEWILKTKYMEITENLNCLKHKSRNFFNIHLPDWTENFNKIINNTKVVEEKIRGKIENFTENLKDSTKVIIDKTQNISSSIKTNIEENTINKFKKFTNDFKIFLDDIWWWIKFILFGIIIPAAILYFLILTYSYYRKIKLFFSDITWPWKVFKINTIELQEKQTNKIEWKNKTKTKNNNKILNGDKEIKINYLNYSYNIFEEKENLPIIDIPVGAKVYPAIVDTGSNISFGPINIFEEAGLQIYNIDPIMVNLVGGGIMKLSKITNLKVMPKGLEIINLNFYLYEDPNIPLIIGLDHLLIFEKYGIKAFFNRLGRIDFDFTEYDKIYINATNNKYRENNFIEEKPFDFVEWIEKNSPNFEKMLPEFKPTDDARLPIINIIINQISVDALFDSGAEISLCTASFAKKINAKMVCYKHLQDLHTPIGKQNEIKIIGCCILNVEVGTFIDETFVWLTEEEVLPFNFILGYDIIKLICKQIGCIPLKTGEIFINENNRSYIQNPRWDNFSMYMYYTSQSMLPVIGMKLNGQNIKSLFDSGASISYVRESIMYNYNLEKINNSELPKARAANQSTFRFIAKCRAYIQIGNIYFSYIFLVTEDNNCPYPWLVGADFMKKLNELGNSIILEFHRNKIIIGESEIPLIAFINTQRNVENNINDHYKNKYIPVIAPKEIILEPRTDNLVIGETEYDCPNLYITNPPTQFPSEFFLVGRTIGNLGAQKMAKLRLMNPTQLIIRIQKGENF</sequence>
<feature type="coiled-coil region" evidence="1">
    <location>
        <begin position="40"/>
        <end position="67"/>
    </location>
</feature>
<evidence type="ECO:0000313" key="3">
    <source>
        <dbReference type="EMBL" id="KAF7636238.1"/>
    </source>
</evidence>
<reference evidence="3" key="1">
    <citation type="journal article" date="2020" name="Ecol. Evol.">
        <title>Genome structure and content of the rice root-knot nematode (Meloidogyne graminicola).</title>
        <authorList>
            <person name="Phan N.T."/>
            <person name="Danchin E.G.J."/>
            <person name="Klopp C."/>
            <person name="Perfus-Barbeoch L."/>
            <person name="Kozlowski D.K."/>
            <person name="Koutsovoulos G.D."/>
            <person name="Lopez-Roques C."/>
            <person name="Bouchez O."/>
            <person name="Zahm M."/>
            <person name="Besnard G."/>
            <person name="Bellafiore S."/>
        </authorList>
    </citation>
    <scope>NUCLEOTIDE SEQUENCE</scope>
    <source>
        <strain evidence="3">VN-18</strain>
    </source>
</reference>
<dbReference type="Proteomes" id="UP000605970">
    <property type="component" value="Unassembled WGS sequence"/>
</dbReference>
<dbReference type="EMBL" id="JABEBT010000032">
    <property type="protein sequence ID" value="KAF7636238.1"/>
    <property type="molecule type" value="Genomic_DNA"/>
</dbReference>
<name>A0A8S9ZSK2_9BILA</name>
<keyword evidence="1" id="KW-0175">Coiled coil</keyword>
<keyword evidence="3" id="KW-0548">Nucleotidyltransferase</keyword>
<keyword evidence="3" id="KW-0808">Transferase</keyword>
<dbReference type="InterPro" id="IPR021109">
    <property type="entry name" value="Peptidase_aspartic_dom_sf"/>
</dbReference>
<keyword evidence="2" id="KW-1133">Transmembrane helix</keyword>
<dbReference type="InterPro" id="IPR001969">
    <property type="entry name" value="Aspartic_peptidase_AS"/>
</dbReference>
<dbReference type="SUPFAM" id="SSF50630">
    <property type="entry name" value="Acid proteases"/>
    <property type="match status" value="3"/>
</dbReference>
<dbReference type="GO" id="GO:0006508">
    <property type="term" value="P:proteolysis"/>
    <property type="evidence" value="ECO:0007669"/>
    <property type="project" value="InterPro"/>
</dbReference>
<dbReference type="CDD" id="cd00303">
    <property type="entry name" value="retropepsin_like"/>
    <property type="match status" value="3"/>
</dbReference>
<proteinExistence type="predicted"/>
<protein>
    <submittedName>
        <fullName evidence="3">Reverse transcriptase domain-containing protein</fullName>
    </submittedName>
</protein>
<feature type="transmembrane region" description="Helical" evidence="2">
    <location>
        <begin position="663"/>
        <end position="685"/>
    </location>
</feature>
<keyword evidence="2" id="KW-0812">Transmembrane</keyword>
<keyword evidence="3" id="KW-0695">RNA-directed DNA polymerase</keyword>
<organism evidence="3 4">
    <name type="scientific">Meloidogyne graminicola</name>
    <dbReference type="NCBI Taxonomy" id="189291"/>
    <lineage>
        <taxon>Eukaryota</taxon>
        <taxon>Metazoa</taxon>
        <taxon>Ecdysozoa</taxon>
        <taxon>Nematoda</taxon>
        <taxon>Chromadorea</taxon>
        <taxon>Rhabditida</taxon>
        <taxon>Tylenchina</taxon>
        <taxon>Tylenchomorpha</taxon>
        <taxon>Tylenchoidea</taxon>
        <taxon>Meloidogynidae</taxon>
        <taxon>Meloidogyninae</taxon>
        <taxon>Meloidogyne</taxon>
    </lineage>
</organism>
<dbReference type="PROSITE" id="PS00141">
    <property type="entry name" value="ASP_PROTEASE"/>
    <property type="match status" value="1"/>
</dbReference>
<feature type="non-terminal residue" evidence="3">
    <location>
        <position position="1"/>
    </location>
</feature>
<gene>
    <name evidence="3" type="ORF">Mgra_00004366</name>
</gene>
<keyword evidence="2" id="KW-0472">Membrane</keyword>
<comment type="caution">
    <text evidence="3">The sequence shown here is derived from an EMBL/GenBank/DDBJ whole genome shotgun (WGS) entry which is preliminary data.</text>
</comment>
<dbReference type="GO" id="GO:0003964">
    <property type="term" value="F:RNA-directed DNA polymerase activity"/>
    <property type="evidence" value="ECO:0007669"/>
    <property type="project" value="UniProtKB-KW"/>
</dbReference>
<evidence type="ECO:0000256" key="1">
    <source>
        <dbReference type="SAM" id="Coils"/>
    </source>
</evidence>